<reference evidence="2 3" key="1">
    <citation type="journal article" date="2014" name="Vet. Microbiol.">
        <title>A cocktail of in vitro efficient phages is not a guarantee for in vivo therapeutic results against avian colibacillosis.</title>
        <authorList>
            <person name="Tsonos J."/>
            <person name="Oosterik L.H."/>
            <person name="Tuntufye H.N."/>
            <person name="Klumpp J."/>
            <person name="Butaye P."/>
            <person name="De Greve H."/>
            <person name="Hernalsteens J.P."/>
            <person name="Lavigne R."/>
            <person name="Goddeeris B.M."/>
        </authorList>
    </citation>
    <scope>NUCLEOTIDE SEQUENCE [LARGE SCALE GENOMIC DNA]</scope>
</reference>
<dbReference type="Proteomes" id="UP000027383">
    <property type="component" value="Segment"/>
</dbReference>
<dbReference type="OrthoDB" id="8347at10239"/>
<dbReference type="GO" id="GO:0003677">
    <property type="term" value="F:DNA binding"/>
    <property type="evidence" value="ECO:0007669"/>
    <property type="project" value="UniProtKB-KW"/>
</dbReference>
<dbReference type="RefSeq" id="YP_009055557.1">
    <property type="nucleotide sequence ID" value="NC_024786.1"/>
</dbReference>
<keyword evidence="2" id="KW-0238">DNA-binding</keyword>
<dbReference type="GeneID" id="20283826"/>
<dbReference type="EMBL" id="KF192075">
    <property type="protein sequence ID" value="AGV99331.1"/>
    <property type="molecule type" value="Genomic_DNA"/>
</dbReference>
<organism evidence="2 3">
    <name type="scientific">Escherichia phage vB_EcoP_PhAPEC5</name>
    <dbReference type="NCBI Taxonomy" id="1395983"/>
    <lineage>
        <taxon>Viruses</taxon>
        <taxon>Duplodnaviria</taxon>
        <taxon>Heunggongvirae</taxon>
        <taxon>Uroviricota</taxon>
        <taxon>Caudoviricetes</taxon>
        <taxon>Schitoviridae</taxon>
        <taxon>Enquatrovirinae</taxon>
        <taxon>Gamaleyavirus</taxon>
        <taxon>Gamaleyavirus APEC5</taxon>
    </lineage>
</organism>
<protein>
    <submittedName>
        <fullName evidence="2">Putative single-stranded DNA-binding protein</fullName>
    </submittedName>
</protein>
<gene>
    <name evidence="2" type="ORF">PhAPEC5_49</name>
</gene>
<dbReference type="KEGG" id="vg:20283826"/>
<proteinExistence type="predicted"/>
<name>A0A067Y160_9CAUD</name>
<feature type="region of interest" description="Disordered" evidence="1">
    <location>
        <begin position="226"/>
        <end position="267"/>
    </location>
</feature>
<evidence type="ECO:0000313" key="3">
    <source>
        <dbReference type="Proteomes" id="UP000027383"/>
    </source>
</evidence>
<accession>A0A067Y160</accession>
<evidence type="ECO:0000256" key="1">
    <source>
        <dbReference type="SAM" id="MobiDB-lite"/>
    </source>
</evidence>
<keyword evidence="3" id="KW-1185">Reference proteome</keyword>
<evidence type="ECO:0000313" key="2">
    <source>
        <dbReference type="EMBL" id="AGV99331.1"/>
    </source>
</evidence>
<sequence length="267" mass="28557">MSLFGNLKEKTKNVEAAKDSLGGGGFGAKESDIYTGTVKVAYVGKADSGADWMQLIIENLKGSDGNDAGEFRAQVYFTSGNTKGNKPTYEKNGKEYFLPGYTVINDMMLMATGCELPDADFEEKIVKVYDFDLKAETNKSVMVPVDLVGQTVTFALEKVLEAKQVKGDNGYVDSGETREVNEIQKVFHPELLVTVVEAQEAEKAEKELTPELAVFYAAWLEKNKGKTRDKTKGSAGGNGKGGLPPKPGAGAGTGTTPAGGKSLFGKK</sequence>